<dbReference type="PANTHER" id="PTHR30587:SF0">
    <property type="entry name" value="FLAGELLAR BIOSYNTHETIC PROTEIN FLIP"/>
    <property type="match status" value="1"/>
</dbReference>
<dbReference type="PANTHER" id="PTHR30587">
    <property type="entry name" value="FLAGELLAR BIOSYNTHETIC PROTEIN FLIP"/>
    <property type="match status" value="1"/>
</dbReference>
<name>A0AAW6TR52_9BACT</name>
<dbReference type="InterPro" id="IPR005838">
    <property type="entry name" value="T3SS_IM_P"/>
</dbReference>
<dbReference type="Proteomes" id="UP001431776">
    <property type="component" value="Unassembled WGS sequence"/>
</dbReference>
<keyword evidence="9 12" id="KW-0472">Membrane</keyword>
<gene>
    <name evidence="12 13" type="primary">fliP</name>
    <name evidence="13" type="ORF">QJ522_03740</name>
</gene>
<feature type="transmembrane region" description="Helical" evidence="12">
    <location>
        <begin position="251"/>
        <end position="271"/>
    </location>
</feature>
<dbReference type="Pfam" id="PF00813">
    <property type="entry name" value="FliP"/>
    <property type="match status" value="1"/>
</dbReference>
<keyword evidence="11 12" id="KW-1006">Bacterial flagellum protein export</keyword>
<sequence>MASTRIRLIALSLVGLAMSAVSYGQIITPIAPLELPETESDVMDISPSGNVPSLGDLATLLDKATAQETEGKEWSTPVRLVIIFSGLAILPSLLVMTTSFTRIVIVLSFVRRALSTQTIPPTVAVIGLALFLTLYTMAPTYSKVNTEAIQPYLADQISFAAATDSAAGCLKEFMLRQSRRSDLALFLEMAKASPPATAMDIPLHIVIPAFIISEFRTAFEIGCLLFIPFLLIDMVIASVLLSAGMMMLPPVMISLPFKLILFILVDGWGLLAKSLSLGFQ</sequence>
<comment type="function">
    <text evidence="12">Plays a role in the flagellum-specific transport system.</text>
</comment>
<dbReference type="NCBIfam" id="NF009438">
    <property type="entry name" value="PRK12797.1"/>
    <property type="match status" value="1"/>
</dbReference>
<dbReference type="RefSeq" id="WP_349243557.1">
    <property type="nucleotide sequence ID" value="NZ_JASCXX010000003.1"/>
</dbReference>
<keyword evidence="3 12" id="KW-0813">Transport</keyword>
<evidence type="ECO:0000313" key="13">
    <source>
        <dbReference type="EMBL" id="MDI6448148.1"/>
    </source>
</evidence>
<keyword evidence="13" id="KW-0282">Flagellum</keyword>
<evidence type="ECO:0000256" key="7">
    <source>
        <dbReference type="ARBA" id="ARBA00022927"/>
    </source>
</evidence>
<feature type="transmembrane region" description="Helical" evidence="12">
    <location>
        <begin position="224"/>
        <end position="245"/>
    </location>
</feature>
<evidence type="ECO:0000256" key="11">
    <source>
        <dbReference type="ARBA" id="ARBA00023225"/>
    </source>
</evidence>
<keyword evidence="6 12" id="KW-1005">Bacterial flagellum biogenesis</keyword>
<organism evidence="13 14">
    <name type="scientific">Anaerobaca lacustris</name>
    <dbReference type="NCBI Taxonomy" id="3044600"/>
    <lineage>
        <taxon>Bacteria</taxon>
        <taxon>Pseudomonadati</taxon>
        <taxon>Planctomycetota</taxon>
        <taxon>Phycisphaerae</taxon>
        <taxon>Sedimentisphaerales</taxon>
        <taxon>Anaerobacaceae</taxon>
        <taxon>Anaerobaca</taxon>
    </lineage>
</organism>
<proteinExistence type="inferred from homology"/>
<dbReference type="NCBIfam" id="TIGR01103">
    <property type="entry name" value="fliP"/>
    <property type="match status" value="1"/>
</dbReference>
<evidence type="ECO:0000256" key="1">
    <source>
        <dbReference type="ARBA" id="ARBA00006257"/>
    </source>
</evidence>
<keyword evidence="5 12" id="KW-0812">Transmembrane</keyword>
<comment type="subcellular location">
    <subcellularLocation>
        <location evidence="12">Cell membrane</location>
        <topology evidence="12">Multi-pass membrane protein</topology>
    </subcellularLocation>
    <subcellularLocation>
        <location evidence="12">Bacterial flagellum basal body</location>
    </subcellularLocation>
</comment>
<feature type="transmembrane region" description="Helical" evidence="12">
    <location>
        <begin position="119"/>
        <end position="138"/>
    </location>
</feature>
<evidence type="ECO:0000256" key="6">
    <source>
        <dbReference type="ARBA" id="ARBA00022795"/>
    </source>
</evidence>
<dbReference type="PROSITE" id="PS01061">
    <property type="entry name" value="FLIP_2"/>
    <property type="match status" value="1"/>
</dbReference>
<dbReference type="EMBL" id="JASCXX010000003">
    <property type="protein sequence ID" value="MDI6448148.1"/>
    <property type="molecule type" value="Genomic_DNA"/>
</dbReference>
<comment type="similarity">
    <text evidence="1 12">Belongs to the FliP/MopC/SpaP family.</text>
</comment>
<keyword evidence="13" id="KW-0966">Cell projection</keyword>
<dbReference type="GO" id="GO:0005886">
    <property type="term" value="C:plasma membrane"/>
    <property type="evidence" value="ECO:0007669"/>
    <property type="project" value="UniProtKB-SubCell"/>
</dbReference>
<keyword evidence="14" id="KW-1185">Reference proteome</keyword>
<evidence type="ECO:0000256" key="8">
    <source>
        <dbReference type="ARBA" id="ARBA00022989"/>
    </source>
</evidence>
<dbReference type="InterPro" id="IPR005837">
    <property type="entry name" value="FliP"/>
</dbReference>
<evidence type="ECO:0000256" key="12">
    <source>
        <dbReference type="RuleBase" id="RU362069"/>
    </source>
</evidence>
<evidence type="ECO:0000256" key="3">
    <source>
        <dbReference type="ARBA" id="ARBA00022448"/>
    </source>
</evidence>
<dbReference type="GO" id="GO:0009306">
    <property type="term" value="P:protein secretion"/>
    <property type="evidence" value="ECO:0007669"/>
    <property type="project" value="UniProtKB-UniRule"/>
</dbReference>
<keyword evidence="4 12" id="KW-1003">Cell membrane</keyword>
<keyword evidence="10" id="KW-0975">Bacterial flagellum</keyword>
<evidence type="ECO:0000256" key="2">
    <source>
        <dbReference type="ARBA" id="ARBA00021714"/>
    </source>
</evidence>
<protein>
    <recommendedName>
        <fullName evidence="2 12">Flagellar biosynthetic protein FliP</fullName>
    </recommendedName>
</protein>
<comment type="caution">
    <text evidence="13">The sequence shown here is derived from an EMBL/GenBank/DDBJ whole genome shotgun (WGS) entry which is preliminary data.</text>
</comment>
<evidence type="ECO:0000313" key="14">
    <source>
        <dbReference type="Proteomes" id="UP001431776"/>
    </source>
</evidence>
<accession>A0AAW6TR52</accession>
<dbReference type="GO" id="GO:0044781">
    <property type="term" value="P:bacterial-type flagellum organization"/>
    <property type="evidence" value="ECO:0007669"/>
    <property type="project" value="UniProtKB-UniRule"/>
</dbReference>
<dbReference type="PRINTS" id="PR01302">
    <property type="entry name" value="TYPE3IMPPROT"/>
</dbReference>
<feature type="transmembrane region" description="Helical" evidence="12">
    <location>
        <begin position="80"/>
        <end position="107"/>
    </location>
</feature>
<dbReference type="AlphaFoldDB" id="A0AAW6TR52"/>
<keyword evidence="8 12" id="KW-1133">Transmembrane helix</keyword>
<keyword evidence="7 12" id="KW-0653">Protein transport</keyword>
<evidence type="ECO:0000256" key="9">
    <source>
        <dbReference type="ARBA" id="ARBA00023136"/>
    </source>
</evidence>
<evidence type="ECO:0000256" key="4">
    <source>
        <dbReference type="ARBA" id="ARBA00022475"/>
    </source>
</evidence>
<evidence type="ECO:0000256" key="10">
    <source>
        <dbReference type="ARBA" id="ARBA00023143"/>
    </source>
</evidence>
<dbReference type="GO" id="GO:0009425">
    <property type="term" value="C:bacterial-type flagellum basal body"/>
    <property type="evidence" value="ECO:0007669"/>
    <property type="project" value="UniProtKB-SubCell"/>
</dbReference>
<evidence type="ECO:0000256" key="5">
    <source>
        <dbReference type="ARBA" id="ARBA00022692"/>
    </source>
</evidence>
<reference evidence="13" key="1">
    <citation type="submission" date="2023-05" db="EMBL/GenBank/DDBJ databases">
        <title>Anaerotaeda fermentans gen. nov., sp. nov., a novel anaerobic planctomycete of the new family within the order Sedimentisphaerales isolated from Taman Peninsula, Russia.</title>
        <authorList>
            <person name="Khomyakova M.A."/>
            <person name="Merkel A.Y."/>
            <person name="Slobodkin A.I."/>
        </authorList>
    </citation>
    <scope>NUCLEOTIDE SEQUENCE</scope>
    <source>
        <strain evidence="13">M17dextr</strain>
    </source>
</reference>
<keyword evidence="13" id="KW-0969">Cilium</keyword>